<dbReference type="InterPro" id="IPR029063">
    <property type="entry name" value="SAM-dependent_MTases_sf"/>
</dbReference>
<evidence type="ECO:0000313" key="3">
    <source>
        <dbReference type="Proteomes" id="UP000325529"/>
    </source>
</evidence>
<name>A0A5J6GPI0_STRKN</name>
<dbReference type="PANTHER" id="PTHR42912">
    <property type="entry name" value="METHYLTRANSFERASE"/>
    <property type="match status" value="1"/>
</dbReference>
<dbReference type="EMBL" id="CP023699">
    <property type="protein sequence ID" value="QEU97237.1"/>
    <property type="molecule type" value="Genomic_DNA"/>
</dbReference>
<dbReference type="CDD" id="cd02440">
    <property type="entry name" value="AdoMet_MTases"/>
    <property type="match status" value="1"/>
</dbReference>
<keyword evidence="3" id="KW-1185">Reference proteome</keyword>
<dbReference type="InterPro" id="IPR050508">
    <property type="entry name" value="Methyltransf_Superfamily"/>
</dbReference>
<dbReference type="GO" id="GO:0008757">
    <property type="term" value="F:S-adenosylmethionine-dependent methyltransferase activity"/>
    <property type="evidence" value="ECO:0007669"/>
    <property type="project" value="InterPro"/>
</dbReference>
<dbReference type="SUPFAM" id="SSF53335">
    <property type="entry name" value="S-adenosyl-L-methionine-dependent methyltransferases"/>
    <property type="match status" value="1"/>
</dbReference>
<dbReference type="GO" id="GO:0032259">
    <property type="term" value="P:methylation"/>
    <property type="evidence" value="ECO:0007669"/>
    <property type="project" value="UniProtKB-KW"/>
</dbReference>
<keyword evidence="2" id="KW-0808">Transferase</keyword>
<protein>
    <submittedName>
        <fullName evidence="2">Class I SAM-dependent methyltransferase</fullName>
    </submittedName>
</protein>
<proteinExistence type="predicted"/>
<dbReference type="Gene3D" id="3.40.50.150">
    <property type="entry name" value="Vaccinia Virus protein VP39"/>
    <property type="match status" value="1"/>
</dbReference>
<reference evidence="2 3" key="1">
    <citation type="submission" date="2017-09" db="EMBL/GenBank/DDBJ databases">
        <authorList>
            <person name="Lee N."/>
            <person name="Cho B.-K."/>
        </authorList>
    </citation>
    <scope>NUCLEOTIDE SEQUENCE [LARGE SCALE GENOMIC DNA]</scope>
    <source>
        <strain evidence="2 3">ATCC 12853</strain>
    </source>
</reference>
<gene>
    <name evidence="2" type="ORF">CP970_09710</name>
</gene>
<keyword evidence="2" id="KW-0489">Methyltransferase</keyword>
<dbReference type="InterPro" id="IPR013216">
    <property type="entry name" value="Methyltransf_11"/>
</dbReference>
<dbReference type="KEGG" id="ska:CP970_09710"/>
<dbReference type="Pfam" id="PF08241">
    <property type="entry name" value="Methyltransf_11"/>
    <property type="match status" value="1"/>
</dbReference>
<accession>A0A5J6GPI0</accession>
<feature type="domain" description="Methyltransferase type 11" evidence="1">
    <location>
        <begin position="88"/>
        <end position="178"/>
    </location>
</feature>
<organism evidence="2 3">
    <name type="scientific">Streptomyces kanamyceticus</name>
    <dbReference type="NCBI Taxonomy" id="1967"/>
    <lineage>
        <taxon>Bacteria</taxon>
        <taxon>Bacillati</taxon>
        <taxon>Actinomycetota</taxon>
        <taxon>Actinomycetes</taxon>
        <taxon>Kitasatosporales</taxon>
        <taxon>Streptomycetaceae</taxon>
        <taxon>Streptomyces</taxon>
    </lineage>
</organism>
<dbReference type="AlphaFoldDB" id="A0A5J6GPI0"/>
<evidence type="ECO:0000259" key="1">
    <source>
        <dbReference type="Pfam" id="PF08241"/>
    </source>
</evidence>
<dbReference type="Proteomes" id="UP000325529">
    <property type="component" value="Chromosome"/>
</dbReference>
<dbReference type="OrthoDB" id="8052808at2"/>
<evidence type="ECO:0000313" key="2">
    <source>
        <dbReference type="EMBL" id="QEU97237.1"/>
    </source>
</evidence>
<sequence length="322" mass="35609">MEELKRQFPEWHALVDGERLESFSAETQERPVKHDDFGSDEAGGRGIEYLHAQAINTQARATGIKKLLGFAGGSAERSGERYLVDLLGGDGLIRTVCEELGITDFNILTCDASPHMISAAWAAGKPALLQRAERPLLKDSSVDAVLLAYGSHHVPPSDRQSVATEAARTLRPGGTFVLHDFLVGSPVDVWFEQVTDAYSETGHKFLHFTWDEITGYLEKAGFDSYEVLEIDDPYTATGPTPEAAELEIGKYLLNMYGLTKLLKDRDEADAYRWTAKTAQSIFRYEDAEGGLLEAELGFDEESDAWRITIPRRAVVGIGRKNP</sequence>